<dbReference type="OrthoDB" id="9805953at2"/>
<proteinExistence type="predicted"/>
<dbReference type="InterPro" id="IPR027417">
    <property type="entry name" value="P-loop_NTPase"/>
</dbReference>
<comment type="subunit">
    <text evidence="2">Interacts with sigma-54.</text>
</comment>
<dbReference type="Gene3D" id="1.10.8.60">
    <property type="match status" value="1"/>
</dbReference>
<dbReference type="PROSITE" id="PS00676">
    <property type="entry name" value="SIGMA54_INTERACT_2"/>
    <property type="match status" value="1"/>
</dbReference>
<dbReference type="PANTHER" id="PTHR32071">
    <property type="entry name" value="TRANSCRIPTIONAL REGULATORY PROTEIN"/>
    <property type="match status" value="1"/>
</dbReference>
<keyword evidence="8 12" id="KW-0238">DNA-binding</keyword>
<dbReference type="Gene3D" id="1.10.10.60">
    <property type="entry name" value="Homeodomain-like"/>
    <property type="match status" value="1"/>
</dbReference>
<evidence type="ECO:0000256" key="6">
    <source>
        <dbReference type="ARBA" id="ARBA00023012"/>
    </source>
</evidence>
<dbReference type="AlphaFoldDB" id="A0A1M7GLS4"/>
<evidence type="ECO:0000256" key="3">
    <source>
        <dbReference type="ARBA" id="ARBA00015308"/>
    </source>
</evidence>
<evidence type="ECO:0000259" key="11">
    <source>
        <dbReference type="PROSITE" id="PS50045"/>
    </source>
</evidence>
<keyword evidence="10" id="KW-0804">Transcription</keyword>
<dbReference type="SUPFAM" id="SSF52540">
    <property type="entry name" value="P-loop containing nucleoside triphosphate hydrolases"/>
    <property type="match status" value="1"/>
</dbReference>
<dbReference type="InterPro" id="IPR058031">
    <property type="entry name" value="AAA_lid_NorR"/>
</dbReference>
<dbReference type="PROSITE" id="PS50045">
    <property type="entry name" value="SIGMA54_INTERACT_4"/>
    <property type="match status" value="1"/>
</dbReference>
<dbReference type="GO" id="GO:0043565">
    <property type="term" value="F:sequence-specific DNA binding"/>
    <property type="evidence" value="ECO:0007669"/>
    <property type="project" value="InterPro"/>
</dbReference>
<dbReference type="GO" id="GO:0005524">
    <property type="term" value="F:ATP binding"/>
    <property type="evidence" value="ECO:0007669"/>
    <property type="project" value="UniProtKB-KW"/>
</dbReference>
<keyword evidence="6" id="KW-0902">Two-component regulatory system</keyword>
<dbReference type="PRINTS" id="PR01590">
    <property type="entry name" value="HTHFIS"/>
</dbReference>
<dbReference type="RefSeq" id="WP_073035836.1">
    <property type="nucleotide sequence ID" value="NZ_BMLR01000012.1"/>
</dbReference>
<gene>
    <name evidence="12" type="ORF">SAMN05444398_1117</name>
</gene>
<dbReference type="InterPro" id="IPR003593">
    <property type="entry name" value="AAA+_ATPase"/>
</dbReference>
<dbReference type="SUPFAM" id="SSF46689">
    <property type="entry name" value="Homeodomain-like"/>
    <property type="match status" value="1"/>
</dbReference>
<evidence type="ECO:0000256" key="2">
    <source>
        <dbReference type="ARBA" id="ARBA00011135"/>
    </source>
</evidence>
<dbReference type="InterPro" id="IPR002197">
    <property type="entry name" value="HTH_Fis"/>
</dbReference>
<comment type="function">
    <text evidence="1">Required for activation of most nif operons, which are directly involved in nitrogen fixation.</text>
</comment>
<dbReference type="STRING" id="337701.SAMN05444398_1117"/>
<dbReference type="InterPro" id="IPR009057">
    <property type="entry name" value="Homeodomain-like_sf"/>
</dbReference>
<dbReference type="SUPFAM" id="SSF55785">
    <property type="entry name" value="PYP-like sensor domain (PAS domain)"/>
    <property type="match status" value="1"/>
</dbReference>
<protein>
    <recommendedName>
        <fullName evidence="3">Nif-specific regulatory protein</fullName>
    </recommendedName>
</protein>
<feature type="domain" description="Sigma-54 factor interaction" evidence="11">
    <location>
        <begin position="235"/>
        <end position="465"/>
    </location>
</feature>
<keyword evidence="13" id="KW-1185">Reference proteome</keyword>
<reference evidence="12 13" key="1">
    <citation type="submission" date="2016-11" db="EMBL/GenBank/DDBJ databases">
        <authorList>
            <person name="Jaros S."/>
            <person name="Januszkiewicz K."/>
            <person name="Wedrychowicz H."/>
        </authorList>
    </citation>
    <scope>NUCLEOTIDE SEQUENCE [LARGE SCALE GENOMIC DNA]</scope>
    <source>
        <strain evidence="12 13">DSM 29589</strain>
    </source>
</reference>
<dbReference type="InterPro" id="IPR025943">
    <property type="entry name" value="Sigma_54_int_dom_ATP-bd_2"/>
</dbReference>
<accession>A0A1M7GLS4</accession>
<dbReference type="Pfam" id="PF25601">
    <property type="entry name" value="AAA_lid_14"/>
    <property type="match status" value="1"/>
</dbReference>
<dbReference type="Gene3D" id="3.40.50.300">
    <property type="entry name" value="P-loop containing nucleotide triphosphate hydrolases"/>
    <property type="match status" value="1"/>
</dbReference>
<organism evidence="12 13">
    <name type="scientific">Roseovarius pacificus</name>
    <dbReference type="NCBI Taxonomy" id="337701"/>
    <lineage>
        <taxon>Bacteria</taxon>
        <taxon>Pseudomonadati</taxon>
        <taxon>Pseudomonadota</taxon>
        <taxon>Alphaproteobacteria</taxon>
        <taxon>Rhodobacterales</taxon>
        <taxon>Roseobacteraceae</taxon>
        <taxon>Roseovarius</taxon>
    </lineage>
</organism>
<evidence type="ECO:0000256" key="10">
    <source>
        <dbReference type="ARBA" id="ARBA00023163"/>
    </source>
</evidence>
<evidence type="ECO:0000313" key="12">
    <source>
        <dbReference type="EMBL" id="SHM17233.1"/>
    </source>
</evidence>
<sequence length="547" mass="60992">MTQSSSFKSHTGAILIGEDGRILSALGIGSDPRIKAMVSDSEWIEQAREKRMFPVLLAEESYVGHIADVADGHLILLSVPPGENVLNFVMSVDFAYDIIDHVLTDPYDAMAVINDKAHLTYISPVHEKFFGLRPGEGIGRRVREVIENTRLHHVVKTGVAEVGQIQRMGSSERVVSRHPIRRDDKVVGAIGRVMFKGPQQVQAMARRINALEAQVEAFKKETQVSSKGEEFLDAIIGKSPAIQSLREQIRKIAPLDIPVLIQGESGTGKELVARALHMLSPRSDARLVTVNAAALPESLVESELFGYESGSFTGAAKKGKPGKFELANKGTIFLDEIGDMPLEVQSKLLRVLQDRMVERVGGDKPTHVDFRLCSATNRDLQSFIDQGKFRMDLYYRISPIVLTLPSLEERLEDIPLLANHFLREVAGQLNRPMPEVDYNVNEYLMERSWPGNIRQLRHVLERAFVFADEGRLTVTDFEAHAAEPGQDDSDTEFAFADNVPGGKLKDALDDLERRLVEDALSRFKGNKKKAAEFLGVSRSRLYKKMEN</sequence>
<dbReference type="PANTHER" id="PTHR32071:SF57">
    <property type="entry name" value="C4-DICARBOXYLATE TRANSPORT TRANSCRIPTIONAL REGULATORY PROTEIN DCTD"/>
    <property type="match status" value="1"/>
</dbReference>
<dbReference type="CDD" id="cd00009">
    <property type="entry name" value="AAA"/>
    <property type="match status" value="1"/>
</dbReference>
<dbReference type="EMBL" id="FRBR01000011">
    <property type="protein sequence ID" value="SHM17233.1"/>
    <property type="molecule type" value="Genomic_DNA"/>
</dbReference>
<keyword evidence="7" id="KW-0805">Transcription regulation</keyword>
<dbReference type="GO" id="GO:0006355">
    <property type="term" value="P:regulation of DNA-templated transcription"/>
    <property type="evidence" value="ECO:0007669"/>
    <property type="project" value="InterPro"/>
</dbReference>
<dbReference type="InterPro" id="IPR025944">
    <property type="entry name" value="Sigma_54_int_dom_CS"/>
</dbReference>
<keyword evidence="4" id="KW-0547">Nucleotide-binding</keyword>
<evidence type="ECO:0000256" key="4">
    <source>
        <dbReference type="ARBA" id="ARBA00022741"/>
    </source>
</evidence>
<dbReference type="GO" id="GO:0000160">
    <property type="term" value="P:phosphorelay signal transduction system"/>
    <property type="evidence" value="ECO:0007669"/>
    <property type="project" value="UniProtKB-KW"/>
</dbReference>
<evidence type="ECO:0000256" key="1">
    <source>
        <dbReference type="ARBA" id="ARBA00002167"/>
    </source>
</evidence>
<evidence type="ECO:0000256" key="5">
    <source>
        <dbReference type="ARBA" id="ARBA00022840"/>
    </source>
</evidence>
<evidence type="ECO:0000256" key="7">
    <source>
        <dbReference type="ARBA" id="ARBA00023015"/>
    </source>
</evidence>
<name>A0A1M7GLS4_9RHOB</name>
<dbReference type="InterPro" id="IPR002078">
    <property type="entry name" value="Sigma_54_int"/>
</dbReference>
<dbReference type="PROSITE" id="PS00688">
    <property type="entry name" value="SIGMA54_INTERACT_3"/>
    <property type="match status" value="1"/>
</dbReference>
<dbReference type="FunFam" id="3.40.50.300:FF:000006">
    <property type="entry name" value="DNA-binding transcriptional regulator NtrC"/>
    <property type="match status" value="1"/>
</dbReference>
<dbReference type="Pfam" id="PF02954">
    <property type="entry name" value="HTH_8"/>
    <property type="match status" value="1"/>
</dbReference>
<dbReference type="Proteomes" id="UP000183974">
    <property type="component" value="Unassembled WGS sequence"/>
</dbReference>
<dbReference type="InterPro" id="IPR025662">
    <property type="entry name" value="Sigma_54_int_dom_ATP-bd_1"/>
</dbReference>
<dbReference type="SMART" id="SM00382">
    <property type="entry name" value="AAA"/>
    <property type="match status" value="1"/>
</dbReference>
<keyword evidence="9" id="KW-0010">Activator</keyword>
<keyword evidence="5" id="KW-0067">ATP-binding</keyword>
<evidence type="ECO:0000256" key="8">
    <source>
        <dbReference type="ARBA" id="ARBA00023125"/>
    </source>
</evidence>
<dbReference type="InterPro" id="IPR035965">
    <property type="entry name" value="PAS-like_dom_sf"/>
</dbReference>
<evidence type="ECO:0000313" key="13">
    <source>
        <dbReference type="Proteomes" id="UP000183974"/>
    </source>
</evidence>
<dbReference type="Gene3D" id="3.30.450.20">
    <property type="entry name" value="PAS domain"/>
    <property type="match status" value="1"/>
</dbReference>
<dbReference type="PROSITE" id="PS00675">
    <property type="entry name" value="SIGMA54_INTERACT_1"/>
    <property type="match status" value="1"/>
</dbReference>
<evidence type="ECO:0000256" key="9">
    <source>
        <dbReference type="ARBA" id="ARBA00023159"/>
    </source>
</evidence>
<dbReference type="Pfam" id="PF00158">
    <property type="entry name" value="Sigma54_activat"/>
    <property type="match status" value="1"/>
</dbReference>